<dbReference type="InterPro" id="IPR055079">
    <property type="entry name" value="POP1_C"/>
</dbReference>
<feature type="domain" description="Pop1 N-terminal" evidence="5">
    <location>
        <begin position="125"/>
        <end position="191"/>
    </location>
</feature>
<dbReference type="OrthoDB" id="442863at2759"/>
<evidence type="ECO:0000256" key="4">
    <source>
        <dbReference type="SAM" id="MobiDB-lite"/>
    </source>
</evidence>
<dbReference type="Gene3D" id="3.30.1360.120">
    <property type="entry name" value="Probable tRNA modification gtpase trme, domain 1"/>
    <property type="match status" value="1"/>
</dbReference>
<dbReference type="EMBL" id="MCGT01000030">
    <property type="protein sequence ID" value="ORX48215.1"/>
    <property type="molecule type" value="Genomic_DNA"/>
</dbReference>
<dbReference type="PANTHER" id="PTHR22731:SF3">
    <property type="entry name" value="RIBONUCLEASES P_MRP PROTEIN SUBUNIT POP1"/>
    <property type="match status" value="1"/>
</dbReference>
<keyword evidence="9" id="KW-1185">Reference proteome</keyword>
<comment type="subcellular location">
    <subcellularLocation>
        <location evidence="1">Nucleus</location>
    </subcellularLocation>
</comment>
<evidence type="ECO:0000259" key="7">
    <source>
        <dbReference type="Pfam" id="PF22770"/>
    </source>
</evidence>
<dbReference type="Pfam" id="PF08170">
    <property type="entry name" value="POPLD"/>
    <property type="match status" value="1"/>
</dbReference>
<evidence type="ECO:0000313" key="8">
    <source>
        <dbReference type="EMBL" id="ORX48215.1"/>
    </source>
</evidence>
<dbReference type="Pfam" id="PF22770">
    <property type="entry name" value="POP1_C"/>
    <property type="match status" value="1"/>
</dbReference>
<organism evidence="8 9">
    <name type="scientific">Hesseltinella vesiculosa</name>
    <dbReference type="NCBI Taxonomy" id="101127"/>
    <lineage>
        <taxon>Eukaryota</taxon>
        <taxon>Fungi</taxon>
        <taxon>Fungi incertae sedis</taxon>
        <taxon>Mucoromycota</taxon>
        <taxon>Mucoromycotina</taxon>
        <taxon>Mucoromycetes</taxon>
        <taxon>Mucorales</taxon>
        <taxon>Cunninghamellaceae</taxon>
        <taxon>Hesseltinella</taxon>
    </lineage>
</organism>
<feature type="region of interest" description="Disordered" evidence="4">
    <location>
        <begin position="1"/>
        <end position="44"/>
    </location>
</feature>
<reference evidence="8 9" key="1">
    <citation type="submission" date="2016-07" db="EMBL/GenBank/DDBJ databases">
        <title>Pervasive Adenine N6-methylation of Active Genes in Fungi.</title>
        <authorList>
            <consortium name="DOE Joint Genome Institute"/>
            <person name="Mondo S.J."/>
            <person name="Dannebaum R.O."/>
            <person name="Kuo R.C."/>
            <person name="Labutti K."/>
            <person name="Haridas S."/>
            <person name="Kuo A."/>
            <person name="Salamov A."/>
            <person name="Ahrendt S.R."/>
            <person name="Lipzen A."/>
            <person name="Sullivan W."/>
            <person name="Andreopoulos W.B."/>
            <person name="Clum A."/>
            <person name="Lindquist E."/>
            <person name="Daum C."/>
            <person name="Ramamoorthy G.K."/>
            <person name="Gryganskyi A."/>
            <person name="Culley D."/>
            <person name="Magnuson J.K."/>
            <person name="James T.Y."/>
            <person name="O'Malley M.A."/>
            <person name="Stajich J.E."/>
            <person name="Spatafora J.W."/>
            <person name="Visel A."/>
            <person name="Grigoriev I.V."/>
        </authorList>
    </citation>
    <scope>NUCLEOTIDE SEQUENCE [LARGE SCALE GENOMIC DNA]</scope>
    <source>
        <strain evidence="8 9">NRRL 3301</strain>
    </source>
</reference>
<evidence type="ECO:0000259" key="5">
    <source>
        <dbReference type="Pfam" id="PF06978"/>
    </source>
</evidence>
<dbReference type="GO" id="GO:0005655">
    <property type="term" value="C:nucleolar ribonuclease P complex"/>
    <property type="evidence" value="ECO:0007669"/>
    <property type="project" value="InterPro"/>
</dbReference>
<keyword evidence="2" id="KW-0819">tRNA processing</keyword>
<dbReference type="InterPro" id="IPR009723">
    <property type="entry name" value="Pop1_N"/>
</dbReference>
<proteinExistence type="predicted"/>
<keyword evidence="3" id="KW-0539">Nucleus</keyword>
<evidence type="ECO:0000256" key="2">
    <source>
        <dbReference type="ARBA" id="ARBA00022694"/>
    </source>
</evidence>
<dbReference type="InterPro" id="IPR039182">
    <property type="entry name" value="Pop1"/>
</dbReference>
<feature type="domain" description="POPLD" evidence="6">
    <location>
        <begin position="452"/>
        <end position="542"/>
    </location>
</feature>
<dbReference type="STRING" id="101127.A0A1X2G914"/>
<dbReference type="PANTHER" id="PTHR22731">
    <property type="entry name" value="RIBONUCLEASES P/MRP PROTEIN SUBUNIT POP1"/>
    <property type="match status" value="1"/>
</dbReference>
<accession>A0A1X2G914</accession>
<dbReference type="AlphaFoldDB" id="A0A1X2G914"/>
<feature type="domain" description="Pop1 N-terminal" evidence="5">
    <location>
        <begin position="49"/>
        <end position="121"/>
    </location>
</feature>
<dbReference type="Proteomes" id="UP000242146">
    <property type="component" value="Unassembled WGS sequence"/>
</dbReference>
<dbReference type="Pfam" id="PF06978">
    <property type="entry name" value="POP1_N"/>
    <property type="match status" value="2"/>
</dbReference>
<dbReference type="GO" id="GO:0000172">
    <property type="term" value="C:ribonuclease MRP complex"/>
    <property type="evidence" value="ECO:0007669"/>
    <property type="project" value="InterPro"/>
</dbReference>
<dbReference type="InterPro" id="IPR027266">
    <property type="entry name" value="TrmE/GcvT-like"/>
</dbReference>
<evidence type="ECO:0000313" key="9">
    <source>
        <dbReference type="Proteomes" id="UP000242146"/>
    </source>
</evidence>
<comment type="caution">
    <text evidence="8">The sequence shown here is derived from an EMBL/GenBank/DDBJ whole genome shotgun (WGS) entry which is preliminary data.</text>
</comment>
<sequence length="675" mass="77031">MADPAQKRPASGELTGREKRRVKYNNARRMTNQQDRGYKQKHGHPKIDQIQSIQSSIANASYATNFLAFQCVPKTLRRRTASRNAKRLPRCLRHWGEKDIAKSPPVKRKPKQCKKRPKTRNLVEEYKRRQLDKKQWLETHIWHTKRMKMETLWGYRLAKHLHFKSQRPAYRSFSHLTVMHDSSYIGCLEWEGARQTIQSALHPLMDPGLPSLASARFANGQRIGYQFLYQCYPTVFFCPVMFLWCASDNQAGTARLWMWLHPSCFDQAHGLFLQMIQRDKLDIQLIDRRLDLVRFDFSGPQSTTLLQAILDPVDDQKSASSWHALASLRSTSTLPPGSVLAMNVKDPRLAFPQKIQWDQQGPVDKAEKDRLHDLCLSWPTDVAQSMLWDQQVCRQAFEDRPSEQVLIQRRQDNNGGPLDFTDNDVTVPIVLIQRGQTAVDSKQANSKELTEGWTLVMPRGWAMAFWKACSFAGARAAGLNEMRTLHFESGVSFYPFDHPGTEGWRQWREDYKTKADLVWQRRPPAKRANYTHLGRQAPFEAPFETLVPDSFWVVYTKRALLAYLDHSPLWSPKHTNTALVTVRIVMTSRGKPVQNAAIRLSSDPNPIIGYMTSAGFSMTESCGAGIGVCTLAGLVQLMQATNGPGLKKATAQYQVLIQNPSSSKHRPAQLSVHVV</sequence>
<gene>
    <name evidence="8" type="ORF">DM01DRAFT_1385540</name>
</gene>
<evidence type="ECO:0000259" key="6">
    <source>
        <dbReference type="Pfam" id="PF08170"/>
    </source>
</evidence>
<dbReference type="InterPro" id="IPR012590">
    <property type="entry name" value="POPLD_dom"/>
</dbReference>
<protein>
    <submittedName>
        <fullName evidence="8">POP1-domain-containing protein</fullName>
    </submittedName>
</protein>
<evidence type="ECO:0000256" key="3">
    <source>
        <dbReference type="ARBA" id="ARBA00023242"/>
    </source>
</evidence>
<name>A0A1X2G914_9FUNG</name>
<dbReference type="GO" id="GO:0001682">
    <property type="term" value="P:tRNA 5'-leader removal"/>
    <property type="evidence" value="ECO:0007669"/>
    <property type="project" value="InterPro"/>
</dbReference>
<evidence type="ECO:0000256" key="1">
    <source>
        <dbReference type="ARBA" id="ARBA00004123"/>
    </source>
</evidence>
<dbReference type="SUPFAM" id="SSF103025">
    <property type="entry name" value="Folate-binding domain"/>
    <property type="match status" value="1"/>
</dbReference>
<feature type="domain" description="POP1 C-terminal" evidence="7">
    <location>
        <begin position="605"/>
        <end position="673"/>
    </location>
</feature>